<evidence type="ECO:0000256" key="16">
    <source>
        <dbReference type="ARBA" id="ARBA00051245"/>
    </source>
</evidence>
<dbReference type="CDD" id="cd05387">
    <property type="entry name" value="BY-kinase"/>
    <property type="match status" value="1"/>
</dbReference>
<evidence type="ECO:0000256" key="6">
    <source>
        <dbReference type="ARBA" id="ARBA00022475"/>
    </source>
</evidence>
<accession>A0ABU4DJQ5</accession>
<dbReference type="EMBL" id="JAWLKI010000039">
    <property type="protein sequence ID" value="MDV6309972.1"/>
    <property type="molecule type" value="Genomic_DNA"/>
</dbReference>
<reference evidence="20 21" key="1">
    <citation type="submission" date="2023-10" db="EMBL/GenBank/DDBJ databases">
        <title>Development of a sustainable strategy for remediation of hydrocarbon-contaminated territories based on the waste exchange concept.</title>
        <authorList>
            <person name="Krivoruchko A."/>
        </authorList>
    </citation>
    <scope>NUCLEOTIDE SEQUENCE [LARGE SCALE GENOMIC DNA]</scope>
    <source>
        <strain evidence="20 21">IEGM 1266</strain>
    </source>
</reference>
<sequence length="479" mass="50566">MDSQSQFSARIGSSANALHSAVLVVVRGWWIIVLSGLLGAVLGLGWCFLQTPKYESTATLYVTSVSEGDGDAQGAYQGSLASQQRVASYAKLATSDVILAQALEKDGLAIDKTEARASITTTTEPGTVLLSIAALTPSPYDSQSLANGVAESLAEYAVGLETPMGGGAPLAKLTVVSPAELEMSSASPRFMRTAALALVAGLILGVAAVFVRNRFDRRVWSESDVESLIGTPVLTSVPQDKSMGGAGSAIFSEGGSIAAESYRKLRTSLGFLGVEGSVRKLLVTSGRAAEGKTTTSSNLALAIAEMGQRVVLVDADLRKPSVAKRWGVNGSVGFTNYLRGDAELSELIQRTEVEHLDVLAAGSLPPNPAELLGTDRASELFDHLASVYDYVIVDSSPVLPVSDTLLAAQWMDGIVVVVRSGRTMIPELTSVQSELDQIPTRVLGVVLNDVARQGDSYQYSYYGDPELIRVDADDNARFQ</sequence>
<comment type="similarity">
    <text evidence="4">Belongs to the etk/wzc family.</text>
</comment>
<dbReference type="RefSeq" id="WP_317505664.1">
    <property type="nucleotide sequence ID" value="NZ_JAWLKI010000039.1"/>
</dbReference>
<proteinExistence type="inferred from homology"/>
<comment type="caution">
    <text evidence="20">The sequence shown here is derived from an EMBL/GenBank/DDBJ whole genome shotgun (WGS) entry which is preliminary data.</text>
</comment>
<evidence type="ECO:0000256" key="15">
    <source>
        <dbReference type="ARBA" id="ARBA00023137"/>
    </source>
</evidence>
<keyword evidence="10" id="KW-0547">Nucleotide-binding</keyword>
<evidence type="ECO:0000256" key="7">
    <source>
        <dbReference type="ARBA" id="ARBA00022519"/>
    </source>
</evidence>
<evidence type="ECO:0000313" key="20">
    <source>
        <dbReference type="EMBL" id="MDV6309972.1"/>
    </source>
</evidence>
<dbReference type="Proteomes" id="UP001185779">
    <property type="component" value="Unassembled WGS sequence"/>
</dbReference>
<evidence type="ECO:0000256" key="1">
    <source>
        <dbReference type="ARBA" id="ARBA00004429"/>
    </source>
</evidence>
<comment type="catalytic activity">
    <reaction evidence="16">
        <text>L-tyrosyl-[protein] + ATP = O-phospho-L-tyrosyl-[protein] + ADP + H(+)</text>
        <dbReference type="Rhea" id="RHEA:10596"/>
        <dbReference type="Rhea" id="RHEA-COMP:10136"/>
        <dbReference type="Rhea" id="RHEA-COMP:20101"/>
        <dbReference type="ChEBI" id="CHEBI:15378"/>
        <dbReference type="ChEBI" id="CHEBI:30616"/>
        <dbReference type="ChEBI" id="CHEBI:46858"/>
        <dbReference type="ChEBI" id="CHEBI:61978"/>
        <dbReference type="ChEBI" id="CHEBI:456216"/>
        <dbReference type="EC" id="2.7.10.2"/>
    </reaction>
</comment>
<evidence type="ECO:0000313" key="21">
    <source>
        <dbReference type="Proteomes" id="UP001185779"/>
    </source>
</evidence>
<comment type="similarity">
    <text evidence="3">Belongs to the CpsD/CapB family.</text>
</comment>
<comment type="subcellular location">
    <subcellularLocation>
        <location evidence="1">Cell inner membrane</location>
        <topology evidence="1">Multi-pass membrane protein</topology>
    </subcellularLocation>
</comment>
<keyword evidence="21" id="KW-1185">Reference proteome</keyword>
<feature type="transmembrane region" description="Helical" evidence="17">
    <location>
        <begin position="28"/>
        <end position="49"/>
    </location>
</feature>
<dbReference type="InterPro" id="IPR027417">
    <property type="entry name" value="P-loop_NTPase"/>
</dbReference>
<dbReference type="Pfam" id="PF02706">
    <property type="entry name" value="Wzz"/>
    <property type="match status" value="1"/>
</dbReference>
<keyword evidence="12" id="KW-0067">ATP-binding</keyword>
<evidence type="ECO:0000256" key="11">
    <source>
        <dbReference type="ARBA" id="ARBA00022777"/>
    </source>
</evidence>
<dbReference type="SUPFAM" id="SSF52540">
    <property type="entry name" value="P-loop containing nucleoside triphosphate hydrolases"/>
    <property type="match status" value="1"/>
</dbReference>
<evidence type="ECO:0000256" key="13">
    <source>
        <dbReference type="ARBA" id="ARBA00022989"/>
    </source>
</evidence>
<gene>
    <name evidence="20" type="ORF">R3P94_22165</name>
</gene>
<evidence type="ECO:0000256" key="9">
    <source>
        <dbReference type="ARBA" id="ARBA00022692"/>
    </source>
</evidence>
<name>A0ABU4DJQ5_9ACTN</name>
<keyword evidence="14 17" id="KW-0472">Membrane</keyword>
<evidence type="ECO:0000256" key="2">
    <source>
        <dbReference type="ARBA" id="ARBA00006683"/>
    </source>
</evidence>
<keyword evidence="13 17" id="KW-1133">Transmembrane helix</keyword>
<dbReference type="InterPro" id="IPR025669">
    <property type="entry name" value="AAA_dom"/>
</dbReference>
<dbReference type="Gene3D" id="3.40.50.300">
    <property type="entry name" value="P-loop containing nucleotide triphosphate hydrolases"/>
    <property type="match status" value="1"/>
</dbReference>
<evidence type="ECO:0000256" key="17">
    <source>
        <dbReference type="SAM" id="Phobius"/>
    </source>
</evidence>
<keyword evidence="11" id="KW-0418">Kinase</keyword>
<evidence type="ECO:0000256" key="4">
    <source>
        <dbReference type="ARBA" id="ARBA00008883"/>
    </source>
</evidence>
<evidence type="ECO:0000256" key="3">
    <source>
        <dbReference type="ARBA" id="ARBA00007316"/>
    </source>
</evidence>
<evidence type="ECO:0000256" key="5">
    <source>
        <dbReference type="ARBA" id="ARBA00011903"/>
    </source>
</evidence>
<evidence type="ECO:0000256" key="12">
    <source>
        <dbReference type="ARBA" id="ARBA00022840"/>
    </source>
</evidence>
<evidence type="ECO:0000259" key="19">
    <source>
        <dbReference type="Pfam" id="PF13614"/>
    </source>
</evidence>
<dbReference type="NCBIfam" id="TIGR01007">
    <property type="entry name" value="eps_fam"/>
    <property type="match status" value="1"/>
</dbReference>
<dbReference type="Pfam" id="PF13614">
    <property type="entry name" value="AAA_31"/>
    <property type="match status" value="1"/>
</dbReference>
<evidence type="ECO:0000256" key="10">
    <source>
        <dbReference type="ARBA" id="ARBA00022741"/>
    </source>
</evidence>
<dbReference type="GO" id="GO:0004715">
    <property type="term" value="F:non-membrane spanning protein tyrosine kinase activity"/>
    <property type="evidence" value="ECO:0007669"/>
    <property type="project" value="UniProtKB-EC"/>
</dbReference>
<keyword evidence="8 20" id="KW-0808">Transferase</keyword>
<evidence type="ECO:0000259" key="18">
    <source>
        <dbReference type="Pfam" id="PF02706"/>
    </source>
</evidence>
<organism evidence="20 21">
    <name type="scientific">Gordonia amicalis</name>
    <dbReference type="NCBI Taxonomy" id="89053"/>
    <lineage>
        <taxon>Bacteria</taxon>
        <taxon>Bacillati</taxon>
        <taxon>Actinomycetota</taxon>
        <taxon>Actinomycetes</taxon>
        <taxon>Mycobacteriales</taxon>
        <taxon>Gordoniaceae</taxon>
        <taxon>Gordonia</taxon>
    </lineage>
</organism>
<protein>
    <recommendedName>
        <fullName evidence="5">non-specific protein-tyrosine kinase</fullName>
        <ecNumber evidence="5">2.7.10.2</ecNumber>
    </recommendedName>
</protein>
<keyword evidence="9 17" id="KW-0812">Transmembrane</keyword>
<dbReference type="InterPro" id="IPR050445">
    <property type="entry name" value="Bact_polysacc_biosynth/exp"/>
</dbReference>
<feature type="domain" description="AAA" evidence="19">
    <location>
        <begin position="291"/>
        <end position="402"/>
    </location>
</feature>
<dbReference type="InterPro" id="IPR005702">
    <property type="entry name" value="Wzc-like_C"/>
</dbReference>
<dbReference type="EC" id="2.7.10.2" evidence="5"/>
<comment type="similarity">
    <text evidence="2">Belongs to the CpsC/CapA family.</text>
</comment>
<feature type="transmembrane region" description="Helical" evidence="17">
    <location>
        <begin position="193"/>
        <end position="211"/>
    </location>
</feature>
<keyword evidence="7" id="KW-0997">Cell inner membrane</keyword>
<dbReference type="InterPro" id="IPR003856">
    <property type="entry name" value="LPS_length_determ_N"/>
</dbReference>
<dbReference type="PANTHER" id="PTHR32309:SF13">
    <property type="entry name" value="FERRIC ENTEROBACTIN TRANSPORT PROTEIN FEPE"/>
    <property type="match status" value="1"/>
</dbReference>
<evidence type="ECO:0000256" key="8">
    <source>
        <dbReference type="ARBA" id="ARBA00022679"/>
    </source>
</evidence>
<keyword evidence="15" id="KW-0829">Tyrosine-protein kinase</keyword>
<feature type="domain" description="Polysaccharide chain length determinant N-terminal" evidence="18">
    <location>
        <begin position="23"/>
        <end position="104"/>
    </location>
</feature>
<dbReference type="PANTHER" id="PTHR32309">
    <property type="entry name" value="TYROSINE-PROTEIN KINASE"/>
    <property type="match status" value="1"/>
</dbReference>
<evidence type="ECO:0000256" key="14">
    <source>
        <dbReference type="ARBA" id="ARBA00023136"/>
    </source>
</evidence>
<keyword evidence="6" id="KW-1003">Cell membrane</keyword>